<dbReference type="eggNOG" id="ENOG502QSGD">
    <property type="taxonomic scope" value="Eukaryota"/>
</dbReference>
<reference evidence="1 2" key="1">
    <citation type="journal article" date="2011" name="Science">
        <title>The ecoresponsive genome of Daphnia pulex.</title>
        <authorList>
            <person name="Colbourne J.K."/>
            <person name="Pfrender M.E."/>
            <person name="Gilbert D."/>
            <person name="Thomas W.K."/>
            <person name="Tucker A."/>
            <person name="Oakley T.H."/>
            <person name="Tokishita S."/>
            <person name="Aerts A."/>
            <person name="Arnold G.J."/>
            <person name="Basu M.K."/>
            <person name="Bauer D.J."/>
            <person name="Caceres C.E."/>
            <person name="Carmel L."/>
            <person name="Casola C."/>
            <person name="Choi J.H."/>
            <person name="Detter J.C."/>
            <person name="Dong Q."/>
            <person name="Dusheyko S."/>
            <person name="Eads B.D."/>
            <person name="Frohlich T."/>
            <person name="Geiler-Samerotte K.A."/>
            <person name="Gerlach D."/>
            <person name="Hatcher P."/>
            <person name="Jogdeo S."/>
            <person name="Krijgsveld J."/>
            <person name="Kriventseva E.V."/>
            <person name="Kultz D."/>
            <person name="Laforsch C."/>
            <person name="Lindquist E."/>
            <person name="Lopez J."/>
            <person name="Manak J.R."/>
            <person name="Muller J."/>
            <person name="Pangilinan J."/>
            <person name="Patwardhan R.P."/>
            <person name="Pitluck S."/>
            <person name="Pritham E.J."/>
            <person name="Rechtsteiner A."/>
            <person name="Rho M."/>
            <person name="Rogozin I.B."/>
            <person name="Sakarya O."/>
            <person name="Salamov A."/>
            <person name="Schaack S."/>
            <person name="Shapiro H."/>
            <person name="Shiga Y."/>
            <person name="Skalitzky C."/>
            <person name="Smith Z."/>
            <person name="Souvorov A."/>
            <person name="Sung W."/>
            <person name="Tang Z."/>
            <person name="Tsuchiya D."/>
            <person name="Tu H."/>
            <person name="Vos H."/>
            <person name="Wang M."/>
            <person name="Wolf Y.I."/>
            <person name="Yamagata H."/>
            <person name="Yamada T."/>
            <person name="Ye Y."/>
            <person name="Shaw J.R."/>
            <person name="Andrews J."/>
            <person name="Crease T.J."/>
            <person name="Tang H."/>
            <person name="Lucas S.M."/>
            <person name="Robertson H.M."/>
            <person name="Bork P."/>
            <person name="Koonin E.V."/>
            <person name="Zdobnov E.M."/>
            <person name="Grigoriev I.V."/>
            <person name="Lynch M."/>
            <person name="Boore J.L."/>
        </authorList>
    </citation>
    <scope>NUCLEOTIDE SEQUENCE [LARGE SCALE GENOMIC DNA]</scope>
</reference>
<dbReference type="Proteomes" id="UP000000305">
    <property type="component" value="Unassembled WGS sequence"/>
</dbReference>
<sequence length="866" mass="98747">MNRGLNKRYYKGYLVNKNVRIPKSTISRWNKARQVESNESTASEEMEIHEGDDINLDNNIEMQDNEYNVENDELFSGLHSNYGTENQTEENDDETSEFEFNDYVNNEKWKSPLYNGSSVNLLHAIIMLATFVARYSLTNDGLQNLLNILGLLLPKDSQLPPTTFLFKKCLPKSNIETKYFCPSCHEPIMEDNKVFKCPCSGVEEHTKSDLVLNGCFYLYMSVAEQLKCILESFGLGNHIKCIEGKKKNGNVISDVYDGLMYAQYSERRKGQFGISLMGSTDGVVSFKTTNTALWPVQFIILELPPSERKKFPVVSSLWFAKGKPNCNALLRGFCEEIKKLSISGFQWKRNNEIVTSPVELLGFCCDAVARAPVQNFVQFNGFFGCSWCENSGTRVDNKTVYNYEEFSVLRDKKSVEECAKRANECQYPVKGVKGYSVLSLFLTLFDIILGIVFDSMHCVDLGVMKQLATLWFDPKNCDQPWYMGLLLKDINIKLSNIFPPSNVSRLPGSLSLRSSWKSSEWRNLLLYYGPFIFKGILPEPFYNHFLLFSSSIYLLNQKSITLDELDIAKKNLELFVKDFEHLYGISNMSFNVHQLLHACDCVKNWGPLWVTSAYGFENTNGVLVDMFNGTQCMSLQIAQNFQKFMKLKALTAMINNSNVKNTYFDDIQQKMIGTSVTTKKVVKQGNNIVFIGNGKQQILSPEQKFACNNYGNQYISFNRMLVRNCVYTVSTYKKDAKRSNCFVMDSEGRIVKIMSFGILQSCNENQRNVPRMFGALVECDNLSAIPNKNQLLRITHIGNLISIHPANIISKFIILNSQSGVFLSELWILGWFSVKQKFLCLVSLEVLRGDYECDGSLVEQDIFIRS</sequence>
<dbReference type="HOGENOM" id="CLU_020834_0_0_1"/>
<dbReference type="AlphaFoldDB" id="E9HYM7"/>
<gene>
    <name evidence="1" type="ORF">DAPPUDRAFT_335875</name>
</gene>
<dbReference type="InParanoid" id="E9HYM7"/>
<dbReference type="OMA" id="MKDNTIC"/>
<dbReference type="PANTHER" id="PTHR46579:SF1">
    <property type="entry name" value="F5_8 TYPE C DOMAIN-CONTAINING PROTEIN"/>
    <property type="match status" value="1"/>
</dbReference>
<dbReference type="PhylomeDB" id="E9HYM7"/>
<dbReference type="PANTHER" id="PTHR46579">
    <property type="entry name" value="F5/8 TYPE C DOMAIN-CONTAINING PROTEIN-RELATED"/>
    <property type="match status" value="1"/>
</dbReference>
<proteinExistence type="predicted"/>
<evidence type="ECO:0000313" key="2">
    <source>
        <dbReference type="Proteomes" id="UP000000305"/>
    </source>
</evidence>
<dbReference type="KEGG" id="dpx:DAPPUDRAFT_335875"/>
<evidence type="ECO:0000313" key="1">
    <source>
        <dbReference type="EMBL" id="EFX63153.1"/>
    </source>
</evidence>
<dbReference type="OrthoDB" id="7549404at2759"/>
<accession>E9HYM7</accession>
<protein>
    <submittedName>
        <fullName evidence="1">Uncharacterized protein</fullName>
    </submittedName>
</protein>
<name>E9HYM7_DAPPU</name>
<organism evidence="1 2">
    <name type="scientific">Daphnia pulex</name>
    <name type="common">Water flea</name>
    <dbReference type="NCBI Taxonomy" id="6669"/>
    <lineage>
        <taxon>Eukaryota</taxon>
        <taxon>Metazoa</taxon>
        <taxon>Ecdysozoa</taxon>
        <taxon>Arthropoda</taxon>
        <taxon>Crustacea</taxon>
        <taxon>Branchiopoda</taxon>
        <taxon>Diplostraca</taxon>
        <taxon>Cladocera</taxon>
        <taxon>Anomopoda</taxon>
        <taxon>Daphniidae</taxon>
        <taxon>Daphnia</taxon>
    </lineage>
</organism>
<keyword evidence="2" id="KW-1185">Reference proteome</keyword>
<dbReference type="EMBL" id="GL733193">
    <property type="protein sequence ID" value="EFX63153.1"/>
    <property type="molecule type" value="Genomic_DNA"/>
</dbReference>